<keyword evidence="2" id="KW-1185">Reference proteome</keyword>
<dbReference type="Proteomes" id="UP000605099">
    <property type="component" value="Unassembled WGS sequence"/>
</dbReference>
<sequence>MVNFVAQNETRDCRHSIRIPDLIRTKIARGATSGEWPAAHFRLSRHRLYMLHRRMAHELDDIRAQTECPNCGIVISVSYKTLRLARTVECHGCGETISLIDDTPISTIQKLIDNV</sequence>
<evidence type="ECO:0000313" key="1">
    <source>
        <dbReference type="EMBL" id="GGN55912.1"/>
    </source>
</evidence>
<proteinExistence type="predicted"/>
<dbReference type="EMBL" id="BMLK01000016">
    <property type="protein sequence ID" value="GGN55912.1"/>
    <property type="molecule type" value="Genomic_DNA"/>
</dbReference>
<dbReference type="RefSeq" id="WP_229710496.1">
    <property type="nucleotide sequence ID" value="NZ_BMLK01000016.1"/>
</dbReference>
<name>A0ABQ2JUK9_9SPHN</name>
<comment type="caution">
    <text evidence="1">The sequence shown here is derived from an EMBL/GenBank/DDBJ whole genome shotgun (WGS) entry which is preliminary data.</text>
</comment>
<organism evidence="1 2">
    <name type="scientific">Novosphingobium indicum</name>
    <dbReference type="NCBI Taxonomy" id="462949"/>
    <lineage>
        <taxon>Bacteria</taxon>
        <taxon>Pseudomonadati</taxon>
        <taxon>Pseudomonadota</taxon>
        <taxon>Alphaproteobacteria</taxon>
        <taxon>Sphingomonadales</taxon>
        <taxon>Sphingomonadaceae</taxon>
        <taxon>Novosphingobium</taxon>
    </lineage>
</organism>
<gene>
    <name evidence="1" type="ORF">GCM10011349_33100</name>
</gene>
<reference evidence="2" key="1">
    <citation type="journal article" date="2019" name="Int. J. Syst. Evol. Microbiol.">
        <title>The Global Catalogue of Microorganisms (GCM) 10K type strain sequencing project: providing services to taxonomists for standard genome sequencing and annotation.</title>
        <authorList>
            <consortium name="The Broad Institute Genomics Platform"/>
            <consortium name="The Broad Institute Genome Sequencing Center for Infectious Disease"/>
            <person name="Wu L."/>
            <person name="Ma J."/>
        </authorList>
    </citation>
    <scope>NUCLEOTIDE SEQUENCE [LARGE SCALE GENOMIC DNA]</scope>
    <source>
        <strain evidence="2">CGMCC 1.6784</strain>
    </source>
</reference>
<protein>
    <submittedName>
        <fullName evidence="1">Uncharacterized protein</fullName>
    </submittedName>
</protein>
<evidence type="ECO:0000313" key="2">
    <source>
        <dbReference type="Proteomes" id="UP000605099"/>
    </source>
</evidence>
<accession>A0ABQ2JUK9</accession>